<protein>
    <recommendedName>
        <fullName evidence="4">EamA domain-containing protein</fullName>
    </recommendedName>
</protein>
<accession>A0AAE0F8G8</accession>
<name>A0AAE0F8G8_9CHLO</name>
<gene>
    <name evidence="2" type="ORF">CYMTET_35853</name>
</gene>
<keyword evidence="1" id="KW-1133">Transmembrane helix</keyword>
<proteinExistence type="predicted"/>
<organism evidence="2 3">
    <name type="scientific">Cymbomonas tetramitiformis</name>
    <dbReference type="NCBI Taxonomy" id="36881"/>
    <lineage>
        <taxon>Eukaryota</taxon>
        <taxon>Viridiplantae</taxon>
        <taxon>Chlorophyta</taxon>
        <taxon>Pyramimonadophyceae</taxon>
        <taxon>Pyramimonadales</taxon>
        <taxon>Pyramimonadaceae</taxon>
        <taxon>Cymbomonas</taxon>
    </lineage>
</organism>
<comment type="caution">
    <text evidence="2">The sequence shown here is derived from an EMBL/GenBank/DDBJ whole genome shotgun (WGS) entry which is preliminary data.</text>
</comment>
<reference evidence="2 3" key="1">
    <citation type="journal article" date="2015" name="Genome Biol. Evol.">
        <title>Comparative Genomics of a Bacterivorous Green Alga Reveals Evolutionary Causalities and Consequences of Phago-Mixotrophic Mode of Nutrition.</title>
        <authorList>
            <person name="Burns J.A."/>
            <person name="Paasch A."/>
            <person name="Narechania A."/>
            <person name="Kim E."/>
        </authorList>
    </citation>
    <scope>NUCLEOTIDE SEQUENCE [LARGE SCALE GENOMIC DNA]</scope>
    <source>
        <strain evidence="2 3">PLY_AMNH</strain>
    </source>
</reference>
<feature type="transmembrane region" description="Helical" evidence="1">
    <location>
        <begin position="78"/>
        <end position="96"/>
    </location>
</feature>
<evidence type="ECO:0000313" key="2">
    <source>
        <dbReference type="EMBL" id="KAK3254950.1"/>
    </source>
</evidence>
<evidence type="ECO:0000313" key="3">
    <source>
        <dbReference type="Proteomes" id="UP001190700"/>
    </source>
</evidence>
<sequence length="141" mass="15166">VHWTTEDASGVLDWPHSPQLFPYLVMVGAGTVLGHVCLTWALQLLPTLAVSLGTTLVPVSQEIAAWAIFHVASPPHTFGYLGSICILAGMVTVIAGKTRSQATRLNNREDIMLHSLADDAELKKLLLEDGAATTDLVDEDH</sequence>
<dbReference type="Proteomes" id="UP001190700">
    <property type="component" value="Unassembled WGS sequence"/>
</dbReference>
<evidence type="ECO:0000256" key="1">
    <source>
        <dbReference type="SAM" id="Phobius"/>
    </source>
</evidence>
<feature type="non-terminal residue" evidence="2">
    <location>
        <position position="1"/>
    </location>
</feature>
<dbReference type="EMBL" id="LGRX02023004">
    <property type="protein sequence ID" value="KAK3254950.1"/>
    <property type="molecule type" value="Genomic_DNA"/>
</dbReference>
<keyword evidence="3" id="KW-1185">Reference proteome</keyword>
<evidence type="ECO:0008006" key="4">
    <source>
        <dbReference type="Google" id="ProtNLM"/>
    </source>
</evidence>
<dbReference type="InterPro" id="IPR037185">
    <property type="entry name" value="EmrE-like"/>
</dbReference>
<dbReference type="AlphaFoldDB" id="A0AAE0F8G8"/>
<keyword evidence="1" id="KW-0472">Membrane</keyword>
<feature type="transmembrane region" description="Helical" evidence="1">
    <location>
        <begin position="49"/>
        <end position="72"/>
    </location>
</feature>
<feature type="transmembrane region" description="Helical" evidence="1">
    <location>
        <begin position="20"/>
        <end position="42"/>
    </location>
</feature>
<keyword evidence="1" id="KW-0812">Transmembrane</keyword>
<dbReference type="SUPFAM" id="SSF103481">
    <property type="entry name" value="Multidrug resistance efflux transporter EmrE"/>
    <property type="match status" value="1"/>
</dbReference>